<organism evidence="2 3">
    <name type="scientific">Paenirhodobacter huangdaonensis</name>
    <dbReference type="NCBI Taxonomy" id="2501515"/>
    <lineage>
        <taxon>Bacteria</taxon>
        <taxon>Pseudomonadati</taxon>
        <taxon>Pseudomonadota</taxon>
        <taxon>Alphaproteobacteria</taxon>
        <taxon>Rhodobacterales</taxon>
        <taxon>Rhodobacter group</taxon>
        <taxon>Paenirhodobacter</taxon>
    </lineage>
</organism>
<sequence>MTQMDDDDFDRKLTSVLAGEPADAVALSRRVLTRLAMPAPAGDAGLAEVLALPGPALGLFGGMMAAAMVLGYLLLPLIGGEDWATLGLFGEVLGVTGGF</sequence>
<evidence type="ECO:0000313" key="3">
    <source>
        <dbReference type="Proteomes" id="UP000288071"/>
    </source>
</evidence>
<comment type="caution">
    <text evidence="2">The sequence shown here is derived from an EMBL/GenBank/DDBJ whole genome shotgun (WGS) entry which is preliminary data.</text>
</comment>
<protein>
    <submittedName>
        <fullName evidence="2">Uncharacterized protein</fullName>
    </submittedName>
</protein>
<dbReference type="Proteomes" id="UP000288071">
    <property type="component" value="Unassembled WGS sequence"/>
</dbReference>
<evidence type="ECO:0000256" key="1">
    <source>
        <dbReference type="SAM" id="Phobius"/>
    </source>
</evidence>
<proteinExistence type="predicted"/>
<feature type="transmembrane region" description="Helical" evidence="1">
    <location>
        <begin position="56"/>
        <end position="75"/>
    </location>
</feature>
<reference evidence="3" key="2">
    <citation type="submission" date="2019-01" db="EMBL/GenBank/DDBJ databases">
        <title>Sinorhodobacter populi sp. nov. isolated from the symptomatic bark tissue of Populus euramericana canker.</title>
        <authorList>
            <person name="Li Y."/>
        </authorList>
    </citation>
    <scope>NUCLEOTIDE SEQUENCE [LARGE SCALE GENOMIC DNA]</scope>
    <source>
        <strain evidence="3">CGMCC 1.12963</strain>
    </source>
</reference>
<dbReference type="RefSeq" id="WP_128156153.1">
    <property type="nucleotide sequence ID" value="NZ_JBHSOM010000006.1"/>
</dbReference>
<dbReference type="EMBL" id="SAVA01000005">
    <property type="protein sequence ID" value="RWR52006.1"/>
    <property type="molecule type" value="Genomic_DNA"/>
</dbReference>
<keyword evidence="3" id="KW-1185">Reference proteome</keyword>
<dbReference type="AlphaFoldDB" id="A0A3S3LZ22"/>
<keyword evidence="1" id="KW-0812">Transmembrane</keyword>
<keyword evidence="1" id="KW-0472">Membrane</keyword>
<evidence type="ECO:0000313" key="2">
    <source>
        <dbReference type="EMBL" id="RWR52006.1"/>
    </source>
</evidence>
<reference evidence="2 3" key="1">
    <citation type="submission" date="2019-01" db="EMBL/GenBank/DDBJ databases">
        <title>Sinorhodobacter populi sp. nov. isolated from the symptomatic bark tissue of Populus euramericana canker.</title>
        <authorList>
            <person name="Xu G."/>
        </authorList>
    </citation>
    <scope>NUCLEOTIDE SEQUENCE [LARGE SCALE GENOMIC DNA]</scope>
    <source>
        <strain evidence="2 3">CGMCC 1.12963</strain>
    </source>
</reference>
<name>A0A3S3LZ22_9RHOB</name>
<accession>A0A3S3LZ22</accession>
<gene>
    <name evidence="2" type="ORF">EOW66_09525</name>
</gene>
<keyword evidence="1" id="KW-1133">Transmembrane helix</keyword>